<dbReference type="NCBIfam" id="TIGR00369">
    <property type="entry name" value="unchar_dom_1"/>
    <property type="match status" value="1"/>
</dbReference>
<organism evidence="3 4">
    <name type="scientific">Isoalcanivorax pacificus W11-5</name>
    <dbReference type="NCBI Taxonomy" id="391936"/>
    <lineage>
        <taxon>Bacteria</taxon>
        <taxon>Pseudomonadati</taxon>
        <taxon>Pseudomonadota</taxon>
        <taxon>Gammaproteobacteria</taxon>
        <taxon>Oceanospirillales</taxon>
        <taxon>Alcanivoracaceae</taxon>
        <taxon>Isoalcanivorax</taxon>
    </lineage>
</organism>
<dbReference type="GO" id="GO:0005829">
    <property type="term" value="C:cytosol"/>
    <property type="evidence" value="ECO:0007669"/>
    <property type="project" value="TreeGrafter"/>
</dbReference>
<dbReference type="AlphaFoldDB" id="A0A0B4XM83"/>
<evidence type="ECO:0000313" key="4">
    <source>
        <dbReference type="Proteomes" id="UP000006764"/>
    </source>
</evidence>
<feature type="domain" description="Thioesterase" evidence="2">
    <location>
        <begin position="64"/>
        <end position="139"/>
    </location>
</feature>
<evidence type="ECO:0000259" key="2">
    <source>
        <dbReference type="Pfam" id="PF03061"/>
    </source>
</evidence>
<dbReference type="GO" id="GO:0061522">
    <property type="term" value="F:1,4-dihydroxy-2-naphthoyl-CoA thioesterase activity"/>
    <property type="evidence" value="ECO:0007669"/>
    <property type="project" value="TreeGrafter"/>
</dbReference>
<proteinExistence type="predicted"/>
<dbReference type="SUPFAM" id="SSF54637">
    <property type="entry name" value="Thioesterase/thiol ester dehydrase-isomerase"/>
    <property type="match status" value="1"/>
</dbReference>
<accession>A0A0B4XM83</accession>
<sequence length="152" mass="16214">MGLGMMASDHGVVESQMALDAAAVQQIILNGLPAASETGVQVEQVGDGKARVRQPFRASMIRPGGTLSGPTMMGLADAAMYAAILGQLGRLEMAVTQNLNINFLRRPAPRDLIADCNIIRMGRRSAVLEVWLYSDGEEQPVAHVTGTYALPH</sequence>
<dbReference type="Proteomes" id="UP000006764">
    <property type="component" value="Chromosome"/>
</dbReference>
<keyword evidence="1" id="KW-0378">Hydrolase</keyword>
<evidence type="ECO:0000256" key="1">
    <source>
        <dbReference type="ARBA" id="ARBA00022801"/>
    </source>
</evidence>
<evidence type="ECO:0000313" key="3">
    <source>
        <dbReference type="EMBL" id="AJD47663.1"/>
    </source>
</evidence>
<dbReference type="InterPro" id="IPR006683">
    <property type="entry name" value="Thioestr_dom"/>
</dbReference>
<dbReference type="Pfam" id="PF03061">
    <property type="entry name" value="4HBT"/>
    <property type="match status" value="1"/>
</dbReference>
<dbReference type="HOGENOM" id="CLU_089876_4_0_6"/>
<gene>
    <name evidence="3" type="ORF">S7S_06235</name>
</gene>
<keyword evidence="4" id="KW-1185">Reference proteome</keyword>
<dbReference type="CDD" id="cd03443">
    <property type="entry name" value="PaaI_thioesterase"/>
    <property type="match status" value="1"/>
</dbReference>
<dbReference type="Gene3D" id="3.10.129.10">
    <property type="entry name" value="Hotdog Thioesterase"/>
    <property type="match status" value="1"/>
</dbReference>
<dbReference type="STRING" id="391936.S7S_06235"/>
<dbReference type="PANTHER" id="PTHR43240:SF10">
    <property type="entry name" value="BLL4964 PROTEIN"/>
    <property type="match status" value="1"/>
</dbReference>
<name>A0A0B4XM83_9GAMM</name>
<protein>
    <recommendedName>
        <fullName evidence="2">Thioesterase domain-containing protein</fullName>
    </recommendedName>
</protein>
<dbReference type="InterPro" id="IPR003736">
    <property type="entry name" value="PAAI_dom"/>
</dbReference>
<dbReference type="KEGG" id="apac:S7S_06235"/>
<dbReference type="EMBL" id="CP004387">
    <property type="protein sequence ID" value="AJD47663.1"/>
    <property type="molecule type" value="Genomic_DNA"/>
</dbReference>
<dbReference type="InterPro" id="IPR029069">
    <property type="entry name" value="HotDog_dom_sf"/>
</dbReference>
<dbReference type="PANTHER" id="PTHR43240">
    <property type="entry name" value="1,4-DIHYDROXY-2-NAPHTHOYL-COA THIOESTERASE 1"/>
    <property type="match status" value="1"/>
</dbReference>
<reference evidence="3 4" key="1">
    <citation type="journal article" date="2012" name="J. Bacteriol.">
        <title>Genome sequence of an alkane-degrading bacterium, Alcanivorax pacificus type strain W11-5, isolated from deep sea sediment.</title>
        <authorList>
            <person name="Lai Q."/>
            <person name="Shao Z."/>
        </authorList>
    </citation>
    <scope>NUCLEOTIDE SEQUENCE [LARGE SCALE GENOMIC DNA]</scope>
    <source>
        <strain evidence="3 4">W11-5</strain>
    </source>
</reference>